<evidence type="ECO:0000313" key="2">
    <source>
        <dbReference type="Proteomes" id="UP001229421"/>
    </source>
</evidence>
<accession>A0AAD8KMW4</accession>
<dbReference type="Proteomes" id="UP001229421">
    <property type="component" value="Unassembled WGS sequence"/>
</dbReference>
<comment type="caution">
    <text evidence="1">The sequence shown here is derived from an EMBL/GenBank/DDBJ whole genome shotgun (WGS) entry which is preliminary data.</text>
</comment>
<proteinExistence type="predicted"/>
<name>A0AAD8KMW4_TARER</name>
<protein>
    <submittedName>
        <fullName evidence="1">Uncharacterized protein</fullName>
    </submittedName>
</protein>
<reference evidence="1" key="1">
    <citation type="journal article" date="2023" name="bioRxiv">
        <title>Improved chromosome-level genome assembly for marigold (Tagetes erecta).</title>
        <authorList>
            <person name="Jiang F."/>
            <person name="Yuan L."/>
            <person name="Wang S."/>
            <person name="Wang H."/>
            <person name="Xu D."/>
            <person name="Wang A."/>
            <person name="Fan W."/>
        </authorList>
    </citation>
    <scope>NUCLEOTIDE SEQUENCE</scope>
    <source>
        <strain evidence="1">WSJ</strain>
        <tissue evidence="1">Leaf</tissue>
    </source>
</reference>
<organism evidence="1 2">
    <name type="scientific">Tagetes erecta</name>
    <name type="common">African marigold</name>
    <dbReference type="NCBI Taxonomy" id="13708"/>
    <lineage>
        <taxon>Eukaryota</taxon>
        <taxon>Viridiplantae</taxon>
        <taxon>Streptophyta</taxon>
        <taxon>Embryophyta</taxon>
        <taxon>Tracheophyta</taxon>
        <taxon>Spermatophyta</taxon>
        <taxon>Magnoliopsida</taxon>
        <taxon>eudicotyledons</taxon>
        <taxon>Gunneridae</taxon>
        <taxon>Pentapetalae</taxon>
        <taxon>asterids</taxon>
        <taxon>campanulids</taxon>
        <taxon>Asterales</taxon>
        <taxon>Asteraceae</taxon>
        <taxon>Asteroideae</taxon>
        <taxon>Heliantheae alliance</taxon>
        <taxon>Tageteae</taxon>
        <taxon>Tagetes</taxon>
    </lineage>
</organism>
<dbReference type="PANTHER" id="PTHR34808:SF5">
    <property type="entry name" value="SMP DOMAIN-CONTAINING PROTEIN"/>
    <property type="match status" value="1"/>
</dbReference>
<keyword evidence="2" id="KW-1185">Reference proteome</keyword>
<dbReference type="PANTHER" id="PTHR34808">
    <property type="entry name" value="EXPRESSED PROTEIN"/>
    <property type="match status" value="1"/>
</dbReference>
<dbReference type="EMBL" id="JAUHHV010000006">
    <property type="protein sequence ID" value="KAK1422485.1"/>
    <property type="molecule type" value="Genomic_DNA"/>
</dbReference>
<dbReference type="AlphaFoldDB" id="A0AAD8KMW4"/>
<evidence type="ECO:0000313" key="1">
    <source>
        <dbReference type="EMBL" id="KAK1422485.1"/>
    </source>
</evidence>
<gene>
    <name evidence="1" type="ORF">QVD17_25630</name>
</gene>
<sequence>MEDLGREPEPPFHHQINQTMATFCCPIETEPKTMNHVELNHAREVAVGVLKDNNPSEASRILNDGMKPVIGIEAMAKAIEREDTIIKLQETGTSSDDVVCQCSKTGVVSTPDQCGLIKEPLSAPF</sequence>